<dbReference type="Proteomes" id="UP000013968">
    <property type="component" value="Chromosome"/>
</dbReference>
<evidence type="ECO:0000313" key="1">
    <source>
        <dbReference type="EMBL" id="AGM08995.1"/>
    </source>
</evidence>
<gene>
    <name evidence="1" type="ORF">AORI_6412</name>
</gene>
<accession>R4T2F1</accession>
<dbReference type="RefSeq" id="WP_016336710.1">
    <property type="nucleotide sequence ID" value="NC_021252.1"/>
</dbReference>
<dbReference type="EMBL" id="CP003410">
    <property type="protein sequence ID" value="AGM08995.1"/>
    <property type="molecule type" value="Genomic_DNA"/>
</dbReference>
<protein>
    <submittedName>
        <fullName evidence="1">Uncharacterized protein</fullName>
    </submittedName>
</protein>
<evidence type="ECO:0000313" key="2">
    <source>
        <dbReference type="Proteomes" id="UP000013968"/>
    </source>
</evidence>
<sequence length="202" mass="21365">MTQYVKKPVTYHAIKYAGDVESFKAALAAASTQVGFEVFAGVNHLVVRCGATAFTEMVEIWPNQYLVFGESQAEKPYASDLSGLAPYGDVYVTASGGEPGQGADGTVQYFTHRPGKIAAIEWTGANFSAVQEFCSSWGMEVVNNSDGTISVTGGTGVGDHIPAGYWISNGLAMATPSAQLNQGYVRLPGDGAGPYQYDIRLS</sequence>
<dbReference type="HOGENOM" id="CLU_1352292_0_0_11"/>
<dbReference type="AlphaFoldDB" id="R4T2F1"/>
<organism evidence="1 2">
    <name type="scientific">Amycolatopsis keratiniphila</name>
    <dbReference type="NCBI Taxonomy" id="129921"/>
    <lineage>
        <taxon>Bacteria</taxon>
        <taxon>Bacillati</taxon>
        <taxon>Actinomycetota</taxon>
        <taxon>Actinomycetes</taxon>
        <taxon>Pseudonocardiales</taxon>
        <taxon>Pseudonocardiaceae</taxon>
        <taxon>Amycolatopsis</taxon>
        <taxon>Amycolatopsis japonica group</taxon>
    </lineage>
</organism>
<keyword evidence="2" id="KW-1185">Reference proteome</keyword>
<dbReference type="PATRIC" id="fig|1156913.3.peg.6540"/>
<proteinExistence type="predicted"/>
<reference evidence="1 2" key="1">
    <citation type="journal article" date="2013" name="BMC Genomics">
        <title>ContigScape: a Cytoscape plugin facilitating microbial genome gap closing.</title>
        <authorList>
            <person name="Tang B."/>
            <person name="Wang Q."/>
            <person name="Yang M."/>
            <person name="Xie F."/>
            <person name="Zhu Y."/>
            <person name="Zhuo Y."/>
            <person name="Wang S."/>
            <person name="Gao H."/>
            <person name="Ding X."/>
            <person name="Zhang L."/>
            <person name="Zhao G."/>
            <person name="Zheng H."/>
        </authorList>
    </citation>
    <scope>NUCLEOTIDE SEQUENCE [LARGE SCALE GENOMIC DNA]</scope>
    <source>
        <strain evidence="1 2">HCCB10007</strain>
    </source>
</reference>
<name>R4T2F1_9PSEU</name>
<dbReference type="KEGG" id="aoi:AORI_6412"/>